<keyword evidence="3" id="KW-0238">DNA-binding</keyword>
<dbReference type="CDD" id="cd14695">
    <property type="entry name" value="bZIP_HLF"/>
    <property type="match status" value="1"/>
</dbReference>
<dbReference type="Pfam" id="PF07716">
    <property type="entry name" value="bZIP_2"/>
    <property type="match status" value="1"/>
</dbReference>
<evidence type="ECO:0000256" key="5">
    <source>
        <dbReference type="ARBA" id="ARBA00023242"/>
    </source>
</evidence>
<dbReference type="InterPro" id="IPR040223">
    <property type="entry name" value="PAR_bZIP"/>
</dbReference>
<feature type="compositionally biased region" description="Low complexity" evidence="7">
    <location>
        <begin position="240"/>
        <end position="299"/>
    </location>
</feature>
<evidence type="ECO:0000256" key="6">
    <source>
        <dbReference type="SAM" id="Coils"/>
    </source>
</evidence>
<dbReference type="PROSITE" id="PS50217">
    <property type="entry name" value="BZIP"/>
    <property type="match status" value="1"/>
</dbReference>
<feature type="region of interest" description="Disordered" evidence="7">
    <location>
        <begin position="240"/>
        <end position="300"/>
    </location>
</feature>
<feature type="coiled-coil region" evidence="6">
    <location>
        <begin position="599"/>
        <end position="633"/>
    </location>
</feature>
<dbReference type="InterPro" id="IPR046347">
    <property type="entry name" value="bZIP_sf"/>
</dbReference>
<evidence type="ECO:0000256" key="4">
    <source>
        <dbReference type="ARBA" id="ARBA00023163"/>
    </source>
</evidence>
<feature type="compositionally biased region" description="Low complexity" evidence="7">
    <location>
        <begin position="135"/>
        <end position="180"/>
    </location>
</feature>
<dbReference type="PANTHER" id="PTHR11988:SF27">
    <property type="entry name" value="GH27708P"/>
    <property type="match status" value="1"/>
</dbReference>
<evidence type="ECO:0000256" key="7">
    <source>
        <dbReference type="SAM" id="MobiDB-lite"/>
    </source>
</evidence>
<keyword evidence="9" id="KW-1185">Reference proteome</keyword>
<dbReference type="SMART" id="SM00338">
    <property type="entry name" value="BRLZ"/>
    <property type="match status" value="1"/>
</dbReference>
<name>A0ABM3VL67_MUSDO</name>
<keyword evidence="6" id="KW-0175">Coiled coil</keyword>
<evidence type="ECO:0000313" key="9">
    <source>
        <dbReference type="Proteomes" id="UP001652621"/>
    </source>
</evidence>
<keyword evidence="4" id="KW-0804">Transcription</keyword>
<feature type="domain" description="BZIP" evidence="8">
    <location>
        <begin position="567"/>
        <end position="630"/>
    </location>
</feature>
<sequence length="633" mass="69483">MRDLSMRMDYQLPPQSLQLGSLMNGPLAAAAAAQHNGAQLQILQLNQHHHNQQQLQQQQQHQQQNINNQQQQHLLNHMNNNVNNNSGNNNSSNNGSTQPLPSLSSLPLQVMHNLPHLLAGSNAGGIAGGGGGGNLSSSPSSNGSSLNLLNNNLNLSPNNNNSNTLNANNTHPTNNHSNNNVATHTLLRNTMQHVANANQQLQQTINNLSNNLVSSLPPSSQLLQHHLQHLANVNNAVVQLNGNNSSSNSSSPLSNGSNNSGINNMLLNNSGNNNNNSNSNNSNTASTTTNNNNNSSNNNLAQHLSDNVVAHNLVNGLVGVLSNVQNQNGNLANNSNTVNNINNNNNNNTNNVNANNNNNNNNNPNTPNLEDNNRWTQFQVQQLWKQHASYLNGKSTSNSKEVICPDDKYKEEGDLWNVEAQTAFLGPNLWEKTLPYDADLKVTQYADLDEFLSENNIPDGLPGTHLGHSSSLGHRSDSLSHAAGLSLGLGHITTKRERSPSPSDCISPDTLNPPSPAESIFDIPAFSFASSGRDFDPRTRAFSDEELKPQPMIKKSRKQFVPDELKDDKYWARRRKNNIAAKRSRDARRQKENQIAMRARYLEKENATLHQEVEQLKQENMDLRARLSKFQDV</sequence>
<evidence type="ECO:0000256" key="2">
    <source>
        <dbReference type="ARBA" id="ARBA00023015"/>
    </source>
</evidence>
<gene>
    <name evidence="10" type="primary">LOC101898335</name>
</gene>
<keyword evidence="5" id="KW-0539">Nucleus</keyword>
<evidence type="ECO:0000256" key="1">
    <source>
        <dbReference type="ARBA" id="ARBA00004123"/>
    </source>
</evidence>
<feature type="region of interest" description="Disordered" evidence="7">
    <location>
        <begin position="493"/>
        <end position="517"/>
    </location>
</feature>
<accession>A0ABM3VL67</accession>
<dbReference type="Gene3D" id="1.20.5.170">
    <property type="match status" value="1"/>
</dbReference>
<dbReference type="Proteomes" id="UP001652621">
    <property type="component" value="Unplaced"/>
</dbReference>
<evidence type="ECO:0000259" key="8">
    <source>
        <dbReference type="PROSITE" id="PS50217"/>
    </source>
</evidence>
<comment type="subcellular location">
    <subcellularLocation>
        <location evidence="1">Nucleus</location>
    </subcellularLocation>
</comment>
<feature type="region of interest" description="Disordered" evidence="7">
    <location>
        <begin position="328"/>
        <end position="364"/>
    </location>
</feature>
<dbReference type="InterPro" id="IPR004827">
    <property type="entry name" value="bZIP"/>
</dbReference>
<protein>
    <recommendedName>
        <fullName evidence="8">BZIP domain-containing protein</fullName>
    </recommendedName>
</protein>
<organism evidence="9 10">
    <name type="scientific">Musca domestica</name>
    <name type="common">House fly</name>
    <dbReference type="NCBI Taxonomy" id="7370"/>
    <lineage>
        <taxon>Eukaryota</taxon>
        <taxon>Metazoa</taxon>
        <taxon>Ecdysozoa</taxon>
        <taxon>Arthropoda</taxon>
        <taxon>Hexapoda</taxon>
        <taxon>Insecta</taxon>
        <taxon>Pterygota</taxon>
        <taxon>Neoptera</taxon>
        <taxon>Endopterygota</taxon>
        <taxon>Diptera</taxon>
        <taxon>Brachycera</taxon>
        <taxon>Muscomorpha</taxon>
        <taxon>Muscoidea</taxon>
        <taxon>Muscidae</taxon>
        <taxon>Musca</taxon>
    </lineage>
</organism>
<proteinExistence type="predicted"/>
<dbReference type="GeneID" id="101898335"/>
<evidence type="ECO:0000313" key="10">
    <source>
        <dbReference type="RefSeq" id="XP_058986554.1"/>
    </source>
</evidence>
<feature type="region of interest" description="Disordered" evidence="7">
    <location>
        <begin position="78"/>
        <end position="104"/>
    </location>
</feature>
<keyword evidence="2" id="KW-0805">Transcription regulation</keyword>
<dbReference type="SUPFAM" id="SSF57959">
    <property type="entry name" value="Leucine zipper domain"/>
    <property type="match status" value="1"/>
</dbReference>
<evidence type="ECO:0000256" key="3">
    <source>
        <dbReference type="ARBA" id="ARBA00023125"/>
    </source>
</evidence>
<dbReference type="PANTHER" id="PTHR11988">
    <property type="entry name" value="THYROTROPH EMBRYONIC FACTOR RELATED"/>
    <property type="match status" value="1"/>
</dbReference>
<feature type="region of interest" description="Disordered" evidence="7">
    <location>
        <begin position="130"/>
        <end position="180"/>
    </location>
</feature>
<reference evidence="10" key="1">
    <citation type="submission" date="2025-08" db="UniProtKB">
        <authorList>
            <consortium name="RefSeq"/>
        </authorList>
    </citation>
    <scope>IDENTIFICATION</scope>
    <source>
        <strain evidence="10">Aabys</strain>
        <tissue evidence="10">Whole body</tissue>
    </source>
</reference>
<feature type="compositionally biased region" description="Polar residues" evidence="7">
    <location>
        <begin position="500"/>
        <end position="510"/>
    </location>
</feature>
<dbReference type="RefSeq" id="XP_058986554.1">
    <property type="nucleotide sequence ID" value="XM_059130571.1"/>
</dbReference>